<feature type="transmembrane region" description="Helical" evidence="7">
    <location>
        <begin position="169"/>
        <end position="186"/>
    </location>
</feature>
<evidence type="ECO:0000313" key="9">
    <source>
        <dbReference type="EMBL" id="GAH50692.1"/>
    </source>
</evidence>
<dbReference type="InterPro" id="IPR022764">
    <property type="entry name" value="Peptidase_S54_rhomboid_dom"/>
</dbReference>
<dbReference type="PANTHER" id="PTHR43731:SF14">
    <property type="entry name" value="PRESENILIN-ASSOCIATED RHOMBOID-LIKE PROTEIN, MITOCHONDRIAL"/>
    <property type="match status" value="1"/>
</dbReference>
<feature type="transmembrane region" description="Helical" evidence="7">
    <location>
        <begin position="94"/>
        <end position="114"/>
    </location>
</feature>
<evidence type="ECO:0000259" key="8">
    <source>
        <dbReference type="Pfam" id="PF01694"/>
    </source>
</evidence>
<evidence type="ECO:0000256" key="2">
    <source>
        <dbReference type="ARBA" id="ARBA00009045"/>
    </source>
</evidence>
<protein>
    <recommendedName>
        <fullName evidence="8">Peptidase S54 rhomboid domain-containing protein</fullName>
    </recommendedName>
</protein>
<dbReference type="GO" id="GO:0016020">
    <property type="term" value="C:membrane"/>
    <property type="evidence" value="ECO:0007669"/>
    <property type="project" value="UniProtKB-SubCell"/>
</dbReference>
<dbReference type="Gene3D" id="1.20.1540.10">
    <property type="entry name" value="Rhomboid-like"/>
    <property type="match status" value="1"/>
</dbReference>
<proteinExistence type="inferred from homology"/>
<dbReference type="GO" id="GO:0004252">
    <property type="term" value="F:serine-type endopeptidase activity"/>
    <property type="evidence" value="ECO:0007669"/>
    <property type="project" value="InterPro"/>
</dbReference>
<organism evidence="9">
    <name type="scientific">marine sediment metagenome</name>
    <dbReference type="NCBI Taxonomy" id="412755"/>
    <lineage>
        <taxon>unclassified sequences</taxon>
        <taxon>metagenomes</taxon>
        <taxon>ecological metagenomes</taxon>
    </lineage>
</organism>
<accession>X1G0A9</accession>
<evidence type="ECO:0000256" key="7">
    <source>
        <dbReference type="SAM" id="Phobius"/>
    </source>
</evidence>
<comment type="similarity">
    <text evidence="2">Belongs to the peptidase S54 family.</text>
</comment>
<gene>
    <name evidence="9" type="ORF">S03H2_29716</name>
</gene>
<feature type="transmembrane region" description="Helical" evidence="7">
    <location>
        <begin position="57"/>
        <end position="82"/>
    </location>
</feature>
<name>X1G0A9_9ZZZZ</name>
<evidence type="ECO:0000256" key="1">
    <source>
        <dbReference type="ARBA" id="ARBA00004141"/>
    </source>
</evidence>
<evidence type="ECO:0000256" key="3">
    <source>
        <dbReference type="ARBA" id="ARBA00022692"/>
    </source>
</evidence>
<dbReference type="InterPro" id="IPR035952">
    <property type="entry name" value="Rhomboid-like_sf"/>
</dbReference>
<comment type="subcellular location">
    <subcellularLocation>
        <location evidence="1">Membrane</location>
        <topology evidence="1">Multi-pass membrane protein</topology>
    </subcellularLocation>
</comment>
<keyword evidence="6 7" id="KW-0472">Membrane</keyword>
<evidence type="ECO:0000256" key="6">
    <source>
        <dbReference type="ARBA" id="ARBA00023136"/>
    </source>
</evidence>
<evidence type="ECO:0000256" key="4">
    <source>
        <dbReference type="ARBA" id="ARBA00022801"/>
    </source>
</evidence>
<feature type="transmembrane region" description="Helical" evidence="7">
    <location>
        <begin position="192"/>
        <end position="213"/>
    </location>
</feature>
<feature type="domain" description="Peptidase S54 rhomboid" evidence="8">
    <location>
        <begin position="55"/>
        <end position="210"/>
    </location>
</feature>
<dbReference type="AlphaFoldDB" id="X1G0A9"/>
<dbReference type="Pfam" id="PF01694">
    <property type="entry name" value="Rhomboid"/>
    <property type="match status" value="1"/>
</dbReference>
<feature type="non-terminal residue" evidence="9">
    <location>
        <position position="215"/>
    </location>
</feature>
<evidence type="ECO:0000256" key="5">
    <source>
        <dbReference type="ARBA" id="ARBA00022989"/>
    </source>
</evidence>
<feature type="transmembrane region" description="Helical" evidence="7">
    <location>
        <begin position="120"/>
        <end position="148"/>
    </location>
</feature>
<comment type="caution">
    <text evidence="9">The sequence shown here is derived from an EMBL/GenBank/DDBJ whole genome shotgun (WGS) entry which is preliminary data.</text>
</comment>
<dbReference type="InterPro" id="IPR050925">
    <property type="entry name" value="Rhomboid_protease_S54"/>
</dbReference>
<keyword evidence="3 7" id="KW-0812">Transmembrane</keyword>
<reference evidence="9" key="1">
    <citation type="journal article" date="2014" name="Front. Microbiol.">
        <title>High frequency of phylogenetically diverse reductive dehalogenase-homologous genes in deep subseafloor sedimentary metagenomes.</title>
        <authorList>
            <person name="Kawai M."/>
            <person name="Futagami T."/>
            <person name="Toyoda A."/>
            <person name="Takaki Y."/>
            <person name="Nishi S."/>
            <person name="Hori S."/>
            <person name="Arai W."/>
            <person name="Tsubouchi T."/>
            <person name="Morono Y."/>
            <person name="Uchiyama I."/>
            <person name="Ito T."/>
            <person name="Fujiyama A."/>
            <person name="Inagaki F."/>
            <person name="Takami H."/>
        </authorList>
    </citation>
    <scope>NUCLEOTIDE SEQUENCE</scope>
    <source>
        <strain evidence="9">Expedition CK06-06</strain>
    </source>
</reference>
<keyword evidence="4" id="KW-0378">Hydrolase</keyword>
<sequence length="215" mass="24304">MVLEAEPDKISFFKQWFSVLIFAANILVFVWQMMDPTSNMRIEYAFVPAEFFAGEKLWTILTSMFMHGDLVHIIMNMWFFLVITDNCEHAMGHIFYLITYFASGIFATMLHAWSTVFIPFWGATMASLIPSLGASGAIFGLMAVYVVLYPSNKFYLPTGSSMRKVTASYFIITYFITELTYAFFSFELTGTAHFAHVGGFVAGAIMAFIFKAVKG</sequence>
<keyword evidence="5 7" id="KW-1133">Transmembrane helix</keyword>
<dbReference type="EMBL" id="BARU01017949">
    <property type="protein sequence ID" value="GAH50692.1"/>
    <property type="molecule type" value="Genomic_DNA"/>
</dbReference>
<dbReference type="PANTHER" id="PTHR43731">
    <property type="entry name" value="RHOMBOID PROTEASE"/>
    <property type="match status" value="1"/>
</dbReference>
<feature type="transmembrane region" description="Helical" evidence="7">
    <location>
        <begin position="12"/>
        <end position="34"/>
    </location>
</feature>
<dbReference type="SUPFAM" id="SSF144091">
    <property type="entry name" value="Rhomboid-like"/>
    <property type="match status" value="1"/>
</dbReference>